<dbReference type="NCBIfam" id="NF041942">
    <property type="entry name" value="DVU2496_dom"/>
    <property type="match status" value="1"/>
</dbReference>
<keyword evidence="1" id="KW-0732">Signal</keyword>
<reference evidence="3" key="1">
    <citation type="submission" date="2016-07" db="EMBL/GenBank/DDBJ databases">
        <authorList>
            <person name="Florea S."/>
            <person name="Webb J.S."/>
            <person name="Jaromczyk J."/>
            <person name="Schardl C.L."/>
        </authorList>
    </citation>
    <scope>NUCLEOTIDE SEQUENCE [LARGE SCALE GENOMIC DNA]</scope>
    <source>
        <strain evidence="3">CDC-D5610</strain>
    </source>
</reference>
<sequence length="139" mass="15832">MNKWLFWTLLLISSLCSAAGWASQRQNVYTIGAYDDAFKQRAAVMKLGPLPANEVPPVIPQSFLESDGSYGGGEVTRTISQACQLLKKQLNTGILPHEENWHIYLLEADWNKDTYQLHSNDYRLKHPVRVLKLVKKECD</sequence>
<dbReference type="RefSeq" id="WP_094091856.1">
    <property type="nucleotide sequence ID" value="NZ_CP016397.1"/>
</dbReference>
<keyword evidence="3" id="KW-1185">Reference proteome</keyword>
<name>A0A222P5H5_9GAMM</name>
<feature type="chain" id="PRO_5013188768" evidence="1">
    <location>
        <begin position="19"/>
        <end position="139"/>
    </location>
</feature>
<dbReference type="OrthoDB" id="5638731at2"/>
<evidence type="ECO:0000256" key="1">
    <source>
        <dbReference type="SAM" id="SignalP"/>
    </source>
</evidence>
<accession>A0A222P5H5</accession>
<dbReference type="AlphaFoldDB" id="A0A222P5H5"/>
<protein>
    <submittedName>
        <fullName evidence="2">Uncharacterized protein</fullName>
    </submittedName>
</protein>
<proteinExistence type="predicted"/>
<dbReference type="KEGG" id="lcd:clem_12695"/>
<organism evidence="2 3">
    <name type="scientific">Legionella clemsonensis</name>
    <dbReference type="NCBI Taxonomy" id="1867846"/>
    <lineage>
        <taxon>Bacteria</taxon>
        <taxon>Pseudomonadati</taxon>
        <taxon>Pseudomonadota</taxon>
        <taxon>Gammaproteobacteria</taxon>
        <taxon>Legionellales</taxon>
        <taxon>Legionellaceae</taxon>
        <taxon>Legionella</taxon>
    </lineage>
</organism>
<dbReference type="EMBL" id="CP016397">
    <property type="protein sequence ID" value="ASQ47073.1"/>
    <property type="molecule type" value="Genomic_DNA"/>
</dbReference>
<feature type="signal peptide" evidence="1">
    <location>
        <begin position="1"/>
        <end position="18"/>
    </location>
</feature>
<dbReference type="InterPro" id="IPR049649">
    <property type="entry name" value="DVU2496-like_C"/>
</dbReference>
<evidence type="ECO:0000313" key="2">
    <source>
        <dbReference type="EMBL" id="ASQ47073.1"/>
    </source>
</evidence>
<evidence type="ECO:0000313" key="3">
    <source>
        <dbReference type="Proteomes" id="UP000201728"/>
    </source>
</evidence>
<dbReference type="Proteomes" id="UP000201728">
    <property type="component" value="Chromosome"/>
</dbReference>
<gene>
    <name evidence="2" type="ORF">clem_12695</name>
</gene>